<dbReference type="EMBL" id="JAPVES010000030">
    <property type="protein sequence ID" value="MCZ3373758.1"/>
    <property type="molecule type" value="Genomic_DNA"/>
</dbReference>
<sequence length="66" mass="7439">MQNDLLIFGIIIIFTALYFLISIVTGRRKDSPDKYLINDSSMEYPKYIGVLLGGIILIILAVIYVS</sequence>
<name>A0A9E5DLV9_9EURY</name>
<feature type="transmembrane region" description="Helical" evidence="1">
    <location>
        <begin position="6"/>
        <end position="26"/>
    </location>
</feature>
<keyword evidence="1" id="KW-0812">Transmembrane</keyword>
<dbReference type="Proteomes" id="UP001068021">
    <property type="component" value="Unassembled WGS sequence"/>
</dbReference>
<dbReference type="AlphaFoldDB" id="A0A9E5DLV9"/>
<evidence type="ECO:0000256" key="1">
    <source>
        <dbReference type="SAM" id="Phobius"/>
    </source>
</evidence>
<keyword evidence="4" id="KW-1185">Reference proteome</keyword>
<accession>A0A9E5DLV9</accession>
<feature type="transmembrane region" description="Helical" evidence="1">
    <location>
        <begin position="47"/>
        <end position="65"/>
    </location>
</feature>
<organism evidence="2 4">
    <name type="scientific">Methanobacterium veterum</name>
    <dbReference type="NCBI Taxonomy" id="408577"/>
    <lineage>
        <taxon>Archaea</taxon>
        <taxon>Methanobacteriati</taxon>
        <taxon>Methanobacteriota</taxon>
        <taxon>Methanomada group</taxon>
        <taxon>Methanobacteria</taxon>
        <taxon>Methanobacteriales</taxon>
        <taxon>Methanobacteriaceae</taxon>
        <taxon>Methanobacterium</taxon>
    </lineage>
</organism>
<evidence type="ECO:0000313" key="3">
    <source>
        <dbReference type="EMBL" id="MCZ3373758.1"/>
    </source>
</evidence>
<dbReference type="RefSeq" id="WP_048082376.1">
    <property type="nucleotide sequence ID" value="NZ_JAPVER010000020.1"/>
</dbReference>
<gene>
    <name evidence="3" type="ORF">O3H35_14000</name>
    <name evidence="2" type="ORF">O3H54_14490</name>
</gene>
<dbReference type="EMBL" id="JAPVER010000020">
    <property type="protein sequence ID" value="MCZ3367094.1"/>
    <property type="molecule type" value="Genomic_DNA"/>
</dbReference>
<dbReference type="Proteomes" id="UP001074446">
    <property type="component" value="Unassembled WGS sequence"/>
</dbReference>
<evidence type="ECO:0000313" key="4">
    <source>
        <dbReference type="Proteomes" id="UP001068021"/>
    </source>
</evidence>
<reference evidence="2" key="1">
    <citation type="submission" date="2022-12" db="EMBL/GenBank/DDBJ databases">
        <title>Reclassification of two methanogenic archaea species isolated from the Kolyma lowland permafrost.</title>
        <authorList>
            <person name="Trubitsyn V.E."/>
            <person name="Rivkina E.M."/>
            <person name="Shcherbakova V.A."/>
        </authorList>
    </citation>
    <scope>NUCLEOTIDE SEQUENCE</scope>
    <source>
        <strain evidence="2">M2</strain>
        <strain evidence="3">MK4</strain>
    </source>
</reference>
<proteinExistence type="predicted"/>
<keyword evidence="1" id="KW-1133">Transmembrane helix</keyword>
<protein>
    <submittedName>
        <fullName evidence="2">Uncharacterized protein</fullName>
    </submittedName>
</protein>
<comment type="caution">
    <text evidence="2">The sequence shown here is derived from an EMBL/GenBank/DDBJ whole genome shotgun (WGS) entry which is preliminary data.</text>
</comment>
<keyword evidence="1" id="KW-0472">Membrane</keyword>
<evidence type="ECO:0000313" key="2">
    <source>
        <dbReference type="EMBL" id="MCZ3367094.1"/>
    </source>
</evidence>